<evidence type="ECO:0000313" key="2">
    <source>
        <dbReference type="EMBL" id="MEK7954296.1"/>
    </source>
</evidence>
<dbReference type="PROSITE" id="PS51257">
    <property type="entry name" value="PROKAR_LIPOPROTEIN"/>
    <property type="match status" value="1"/>
</dbReference>
<proteinExistence type="predicted"/>
<feature type="transmembrane region" description="Helical" evidence="1">
    <location>
        <begin position="7"/>
        <end position="24"/>
    </location>
</feature>
<gene>
    <name evidence="2" type="ORF">WKV53_27515</name>
</gene>
<reference evidence="2 3" key="1">
    <citation type="submission" date="2024-04" db="EMBL/GenBank/DDBJ databases">
        <title>Luteolibacter sp. isolated from soil.</title>
        <authorList>
            <person name="An J."/>
        </authorList>
    </citation>
    <scope>NUCLEOTIDE SEQUENCE [LARGE SCALE GENOMIC DNA]</scope>
    <source>
        <strain evidence="2 3">Y139</strain>
    </source>
</reference>
<accession>A0ABU9B2M9</accession>
<sequence length="61" mass="6917">MKFLKYWPFVILAGLFVYSCSLLGPLVSGLLLFVTACVVLANLFTPFRFMGRMLGFVGRFF</sequence>
<keyword evidence="1" id="KW-0472">Membrane</keyword>
<dbReference type="EMBL" id="JBBUKT010000018">
    <property type="protein sequence ID" value="MEK7954296.1"/>
    <property type="molecule type" value="Genomic_DNA"/>
</dbReference>
<protein>
    <recommendedName>
        <fullName evidence="4">Transmembrane protein</fullName>
    </recommendedName>
</protein>
<organism evidence="2 3">
    <name type="scientific">Luteolibacter soli</name>
    <dbReference type="NCBI Taxonomy" id="3135280"/>
    <lineage>
        <taxon>Bacteria</taxon>
        <taxon>Pseudomonadati</taxon>
        <taxon>Verrucomicrobiota</taxon>
        <taxon>Verrucomicrobiia</taxon>
        <taxon>Verrucomicrobiales</taxon>
        <taxon>Verrucomicrobiaceae</taxon>
        <taxon>Luteolibacter</taxon>
    </lineage>
</organism>
<comment type="caution">
    <text evidence="2">The sequence shown here is derived from an EMBL/GenBank/DDBJ whole genome shotgun (WGS) entry which is preliminary data.</text>
</comment>
<evidence type="ECO:0000313" key="3">
    <source>
        <dbReference type="Proteomes" id="UP001371305"/>
    </source>
</evidence>
<evidence type="ECO:0008006" key="4">
    <source>
        <dbReference type="Google" id="ProtNLM"/>
    </source>
</evidence>
<dbReference type="RefSeq" id="WP_341408064.1">
    <property type="nucleotide sequence ID" value="NZ_JBBUKT010000018.1"/>
</dbReference>
<evidence type="ECO:0000256" key="1">
    <source>
        <dbReference type="SAM" id="Phobius"/>
    </source>
</evidence>
<keyword evidence="3" id="KW-1185">Reference proteome</keyword>
<keyword evidence="1" id="KW-1133">Transmembrane helix</keyword>
<name>A0ABU9B2M9_9BACT</name>
<dbReference type="Proteomes" id="UP001371305">
    <property type="component" value="Unassembled WGS sequence"/>
</dbReference>
<keyword evidence="1" id="KW-0812">Transmembrane</keyword>